<evidence type="ECO:0000256" key="1">
    <source>
        <dbReference type="ARBA" id="ARBA00004123"/>
    </source>
</evidence>
<dbReference type="PROSITE" id="PS01359">
    <property type="entry name" value="ZF_PHD_1"/>
    <property type="match status" value="1"/>
</dbReference>
<dbReference type="EMBL" id="CM026433">
    <property type="protein sequence ID" value="KAG0554280.1"/>
    <property type="molecule type" value="Genomic_DNA"/>
</dbReference>
<evidence type="ECO:0000256" key="8">
    <source>
        <dbReference type="ARBA" id="ARBA00023242"/>
    </source>
</evidence>
<dbReference type="InterPro" id="IPR019787">
    <property type="entry name" value="Znf_PHD-finger"/>
</dbReference>
<dbReference type="InterPro" id="IPR001965">
    <property type="entry name" value="Znf_PHD"/>
</dbReference>
<keyword evidence="2" id="KW-0479">Metal-binding</keyword>
<evidence type="ECO:0000313" key="13">
    <source>
        <dbReference type="Proteomes" id="UP000822688"/>
    </source>
</evidence>
<keyword evidence="5" id="KW-0862">Zinc</keyword>
<sequence length="962" mass="106002">MAFHVACPFTCRKICSCTLGMPAPLRTQSGQHEFLQKTSALQNLLANPRLMLGGGPEYVEILVPPLPNQPKKNLEDQGAEPLDDSGDDGLTKRAGTRRKATFSIVSQADASVRSSHSKKLEAAKYASRQLASREASANGWADRERAGMSMRGGPDEELRGVDHLESLVPQVVCGLCGCGEAIGSDKAGRMLSCQTCRKQYHRKCIKHWADHRDLFNWASWTCGSCRTCEVCSRTGDPNKLMFCKRCDHAHHATCLQPPLKHVPKGPFVCPKHVRCTSCSTTVPGGGVSSKWFLSYSLCDACGRLFTRGKYCPICLKVYRDSEPAPMVCCDVCEHWVHCECDGISDEKYEEFQVNSQLRYTCASCRGECYKVADVDDAAIEVWRRKDIRDAAQIAEFRAAAVLPSQEEIAKAYPSSDEEDRDPEGNELEEASKRSSKKKVKKLPVGTEGLIKNIKTPKRLALKDGSKSKMTPSKVDGNAGKPNLILPAVKPEKNMTSTKKSKRGSTPSGDGQERLLRNEDPISNPVAEGKDTEKTKKTVPTKKIVPPAGGDAAPKDKKRSSEDPKEKSLSTKKKRSSKASELDTVRSDILEAGLGKTEKLKTTNRQEIAVRQDQTEVPSASSEGHVIEECSHGGKERASIKVAKKESDFDLTSAGTYSASHGEAATMPEPQIEVGDTENNEGTQQSQPGRGSSPLHWAGHSDSVRRRRVPSSKYRDMDTSVWRHARTNKDLPSTQNPEPGPAQAFNERIEATTPAPKAPPLPSIADSRKERRRKPDNVEDNVDNDDSLEVPRKKLKVTELSEKKADVQLSHNSPASDSPATARFLRVKIRKQPSRETVTPAGSKDSKKSEEEVEETAHVKGQQPSKKKRSATSQKSVEDSAQRRLAIGDTAGDDSWILQRLGTDAISKRVEIFWPIDDIWYKGTVVAVFPDKLKFSVDYDDGEQETLEFGKEKVRLLSTTKKA</sequence>
<name>A0A8T0G5E5_CERPU</name>
<dbReference type="AlphaFoldDB" id="A0A8T0G5E5"/>
<protein>
    <recommendedName>
        <fullName evidence="11">PHD-type domain-containing protein</fullName>
    </recommendedName>
</protein>
<feature type="compositionally biased region" description="Basic and acidic residues" evidence="10">
    <location>
        <begin position="510"/>
        <end position="519"/>
    </location>
</feature>
<dbReference type="PANTHER" id="PTHR45888">
    <property type="entry name" value="HL01030P-RELATED"/>
    <property type="match status" value="1"/>
</dbReference>
<evidence type="ECO:0000256" key="2">
    <source>
        <dbReference type="ARBA" id="ARBA00022723"/>
    </source>
</evidence>
<dbReference type="FunFam" id="3.30.40.10:FF:000238">
    <property type="entry name" value="PHD finger family protein"/>
    <property type="match status" value="1"/>
</dbReference>
<reference evidence="12" key="1">
    <citation type="submission" date="2020-06" db="EMBL/GenBank/DDBJ databases">
        <title>WGS assembly of Ceratodon purpureus strain R40.</title>
        <authorList>
            <person name="Carey S.B."/>
            <person name="Jenkins J."/>
            <person name="Shu S."/>
            <person name="Lovell J.T."/>
            <person name="Sreedasyam A."/>
            <person name="Maumus F."/>
            <person name="Tiley G.P."/>
            <person name="Fernandez-Pozo N."/>
            <person name="Barry K."/>
            <person name="Chen C."/>
            <person name="Wang M."/>
            <person name="Lipzen A."/>
            <person name="Daum C."/>
            <person name="Saski C.A."/>
            <person name="Payton A.C."/>
            <person name="Mcbreen J.C."/>
            <person name="Conrad R.E."/>
            <person name="Kollar L.M."/>
            <person name="Olsson S."/>
            <person name="Huttunen S."/>
            <person name="Landis J.B."/>
            <person name="Wickett N.J."/>
            <person name="Johnson M.G."/>
            <person name="Rensing S.A."/>
            <person name="Grimwood J."/>
            <person name="Schmutz J."/>
            <person name="Mcdaniel S.F."/>
        </authorList>
    </citation>
    <scope>NUCLEOTIDE SEQUENCE</scope>
    <source>
        <strain evidence="12">R40</strain>
    </source>
</reference>
<dbReference type="GO" id="GO:0008270">
    <property type="term" value="F:zinc ion binding"/>
    <property type="evidence" value="ECO:0007669"/>
    <property type="project" value="UniProtKB-KW"/>
</dbReference>
<feature type="compositionally biased region" description="Basic and acidic residues" evidence="10">
    <location>
        <begin position="843"/>
        <end position="857"/>
    </location>
</feature>
<feature type="compositionally biased region" description="Acidic residues" evidence="10">
    <location>
        <begin position="777"/>
        <end position="787"/>
    </location>
</feature>
<dbReference type="CDD" id="cd15489">
    <property type="entry name" value="PHD_SF"/>
    <property type="match status" value="1"/>
</dbReference>
<feature type="region of interest" description="Disordered" evidence="10">
    <location>
        <begin position="410"/>
        <end position="885"/>
    </location>
</feature>
<keyword evidence="8" id="KW-0539">Nucleus</keyword>
<keyword evidence="7" id="KW-0804">Transcription</keyword>
<feature type="region of interest" description="Disordered" evidence="10">
    <location>
        <begin position="69"/>
        <end position="95"/>
    </location>
</feature>
<keyword evidence="13" id="KW-1185">Reference proteome</keyword>
<dbReference type="PROSITE" id="PS50016">
    <property type="entry name" value="ZF_PHD_2"/>
    <property type="match status" value="3"/>
</dbReference>
<comment type="caution">
    <text evidence="12">The sequence shown here is derived from an EMBL/GenBank/DDBJ whole genome shotgun (WGS) entry which is preliminary data.</text>
</comment>
<keyword evidence="6" id="KW-0805">Transcription regulation</keyword>
<evidence type="ECO:0000256" key="6">
    <source>
        <dbReference type="ARBA" id="ARBA00023015"/>
    </source>
</evidence>
<dbReference type="GO" id="GO:0006310">
    <property type="term" value="P:DNA recombination"/>
    <property type="evidence" value="ECO:0007669"/>
    <property type="project" value="InterPro"/>
</dbReference>
<keyword evidence="3" id="KW-0677">Repeat</keyword>
<evidence type="ECO:0000256" key="9">
    <source>
        <dbReference type="PROSITE-ProRule" id="PRU00146"/>
    </source>
</evidence>
<organism evidence="12 13">
    <name type="scientific">Ceratodon purpureus</name>
    <name type="common">Fire moss</name>
    <name type="synonym">Dicranum purpureum</name>
    <dbReference type="NCBI Taxonomy" id="3225"/>
    <lineage>
        <taxon>Eukaryota</taxon>
        <taxon>Viridiplantae</taxon>
        <taxon>Streptophyta</taxon>
        <taxon>Embryophyta</taxon>
        <taxon>Bryophyta</taxon>
        <taxon>Bryophytina</taxon>
        <taxon>Bryopsida</taxon>
        <taxon>Dicranidae</taxon>
        <taxon>Pseudoditrichales</taxon>
        <taxon>Ditrichaceae</taxon>
        <taxon>Ceratodon</taxon>
    </lineage>
</organism>
<dbReference type="SMART" id="SM00249">
    <property type="entry name" value="PHD"/>
    <property type="match status" value="3"/>
</dbReference>
<feature type="compositionally biased region" description="Basic and acidic residues" evidence="10">
    <location>
        <begin position="577"/>
        <end position="588"/>
    </location>
</feature>
<proteinExistence type="predicted"/>
<evidence type="ECO:0000256" key="7">
    <source>
        <dbReference type="ARBA" id="ARBA00023163"/>
    </source>
</evidence>
<feature type="compositionally biased region" description="Basic and acidic residues" evidence="10">
    <location>
        <begin position="552"/>
        <end position="568"/>
    </location>
</feature>
<dbReference type="PANTHER" id="PTHR45888:SF4">
    <property type="entry name" value="PHD FINGER PROTEIN 10"/>
    <property type="match status" value="1"/>
</dbReference>
<dbReference type="Gene3D" id="3.30.40.10">
    <property type="entry name" value="Zinc/RING finger domain, C3HC4 (zinc finger)"/>
    <property type="match status" value="2"/>
</dbReference>
<dbReference type="InterPro" id="IPR019786">
    <property type="entry name" value="Zinc_finger_PHD-type_CS"/>
</dbReference>
<feature type="domain" description="PHD-type" evidence="11">
    <location>
        <begin position="225"/>
        <end position="281"/>
    </location>
</feature>
<feature type="compositionally biased region" description="Basic and acidic residues" evidence="10">
    <location>
        <begin position="765"/>
        <end position="776"/>
    </location>
</feature>
<dbReference type="SUPFAM" id="SSF57903">
    <property type="entry name" value="FYVE/PHD zinc finger"/>
    <property type="match status" value="2"/>
</dbReference>
<dbReference type="InterPro" id="IPR011011">
    <property type="entry name" value="Znf_FYVE_PHD"/>
</dbReference>
<feature type="compositionally biased region" description="Basic and acidic residues" evidence="10">
    <location>
        <begin position="624"/>
        <end position="647"/>
    </location>
</feature>
<dbReference type="Proteomes" id="UP000822688">
    <property type="component" value="Chromosome 12"/>
</dbReference>
<feature type="compositionally biased region" description="Acidic residues" evidence="10">
    <location>
        <begin position="77"/>
        <end position="87"/>
    </location>
</feature>
<evidence type="ECO:0000256" key="4">
    <source>
        <dbReference type="ARBA" id="ARBA00022771"/>
    </source>
</evidence>
<feature type="domain" description="PHD-type" evidence="11">
    <location>
        <begin position="308"/>
        <end position="367"/>
    </location>
</feature>
<dbReference type="Gene3D" id="2.30.30.140">
    <property type="match status" value="1"/>
</dbReference>
<feature type="compositionally biased region" description="Polar residues" evidence="10">
    <location>
        <begin position="808"/>
        <end position="818"/>
    </location>
</feature>
<gene>
    <name evidence="12" type="ORF">KC19_12G079000</name>
</gene>
<feature type="domain" description="PHD-type" evidence="11">
    <location>
        <begin position="170"/>
        <end position="228"/>
    </location>
</feature>
<evidence type="ECO:0000256" key="3">
    <source>
        <dbReference type="ARBA" id="ARBA00022737"/>
    </source>
</evidence>
<accession>A0A8T0G5E5</accession>
<evidence type="ECO:0000259" key="11">
    <source>
        <dbReference type="PROSITE" id="PS50016"/>
    </source>
</evidence>
<dbReference type="GO" id="GO:0006281">
    <property type="term" value="P:DNA repair"/>
    <property type="evidence" value="ECO:0007669"/>
    <property type="project" value="InterPro"/>
</dbReference>
<evidence type="ECO:0000313" key="12">
    <source>
        <dbReference type="EMBL" id="KAG0554280.1"/>
    </source>
</evidence>
<dbReference type="InterPro" id="IPR013083">
    <property type="entry name" value="Znf_RING/FYVE/PHD"/>
</dbReference>
<keyword evidence="4 9" id="KW-0863">Zinc-finger</keyword>
<feature type="compositionally biased region" description="Polar residues" evidence="10">
    <location>
        <begin position="679"/>
        <end position="689"/>
    </location>
</feature>
<dbReference type="CDD" id="cd20404">
    <property type="entry name" value="Tudor_Agenet_AtEML-like"/>
    <property type="match status" value="1"/>
</dbReference>
<dbReference type="PROSITE" id="PS01300">
    <property type="entry name" value="RECR"/>
    <property type="match status" value="1"/>
</dbReference>
<comment type="subcellular location">
    <subcellularLocation>
        <location evidence="1">Nucleus</location>
    </subcellularLocation>
</comment>
<evidence type="ECO:0000256" key="10">
    <source>
        <dbReference type="SAM" id="MobiDB-lite"/>
    </source>
</evidence>
<dbReference type="GO" id="GO:0005634">
    <property type="term" value="C:nucleus"/>
    <property type="evidence" value="ECO:0007669"/>
    <property type="project" value="UniProtKB-SubCell"/>
</dbReference>
<feature type="compositionally biased region" description="Acidic residues" evidence="10">
    <location>
        <begin position="415"/>
        <end position="428"/>
    </location>
</feature>
<dbReference type="Pfam" id="PF00628">
    <property type="entry name" value="PHD"/>
    <property type="match status" value="1"/>
</dbReference>
<evidence type="ECO:0000256" key="5">
    <source>
        <dbReference type="ARBA" id="ARBA00022833"/>
    </source>
</evidence>
<feature type="compositionally biased region" description="Basic and acidic residues" evidence="10">
    <location>
        <begin position="788"/>
        <end position="805"/>
    </location>
</feature>
<dbReference type="InterPro" id="IPR015967">
    <property type="entry name" value="Rcmb_RecR_Znf"/>
</dbReference>
<feature type="compositionally biased region" description="Polar residues" evidence="10">
    <location>
        <begin position="493"/>
        <end position="508"/>
    </location>
</feature>